<name>A0ACC2CK64_DIPCM</name>
<comment type="caution">
    <text evidence="1">The sequence shown here is derived from an EMBL/GenBank/DDBJ whole genome shotgun (WGS) entry which is preliminary data.</text>
</comment>
<reference evidence="2" key="1">
    <citation type="journal article" date="2024" name="Proc. Natl. Acad. Sci. U.S.A.">
        <title>Extraordinary preservation of gene collinearity over three hundred million years revealed in homosporous lycophytes.</title>
        <authorList>
            <person name="Li C."/>
            <person name="Wickell D."/>
            <person name="Kuo L.Y."/>
            <person name="Chen X."/>
            <person name="Nie B."/>
            <person name="Liao X."/>
            <person name="Peng D."/>
            <person name="Ji J."/>
            <person name="Jenkins J."/>
            <person name="Williams M."/>
            <person name="Shu S."/>
            <person name="Plott C."/>
            <person name="Barry K."/>
            <person name="Rajasekar S."/>
            <person name="Grimwood J."/>
            <person name="Han X."/>
            <person name="Sun S."/>
            <person name="Hou Z."/>
            <person name="He W."/>
            <person name="Dai G."/>
            <person name="Sun C."/>
            <person name="Schmutz J."/>
            <person name="Leebens-Mack J.H."/>
            <person name="Li F.W."/>
            <person name="Wang L."/>
        </authorList>
    </citation>
    <scope>NUCLEOTIDE SEQUENCE [LARGE SCALE GENOMIC DNA]</scope>
    <source>
        <strain evidence="2">cv. PW_Plant_1</strain>
    </source>
</reference>
<accession>A0ACC2CK64</accession>
<evidence type="ECO:0000313" key="1">
    <source>
        <dbReference type="EMBL" id="KAJ7542117.1"/>
    </source>
</evidence>
<evidence type="ECO:0000313" key="2">
    <source>
        <dbReference type="Proteomes" id="UP001162992"/>
    </source>
</evidence>
<gene>
    <name evidence="1" type="ORF">O6H91_10G090700</name>
</gene>
<dbReference type="Proteomes" id="UP001162992">
    <property type="component" value="Chromosome 10"/>
</dbReference>
<proteinExistence type="predicted"/>
<dbReference type="EMBL" id="CM055101">
    <property type="protein sequence ID" value="KAJ7542117.1"/>
    <property type="molecule type" value="Genomic_DNA"/>
</dbReference>
<sequence>MDNGFATTQDVTSSNVNSLQAVYRQLRSSLKFIPRIKHTNMYYKTTLSWEPNEGCTNRFCWRSVIQMHLPLFHPHDLQGFECIQLHPAPAFNPTNFANTPLQMLLHLLQHSRGARY</sequence>
<protein>
    <submittedName>
        <fullName evidence="1">Uncharacterized protein</fullName>
    </submittedName>
</protein>
<keyword evidence="2" id="KW-1185">Reference proteome</keyword>
<organism evidence="1 2">
    <name type="scientific">Diphasiastrum complanatum</name>
    <name type="common">Issler's clubmoss</name>
    <name type="synonym">Lycopodium complanatum</name>
    <dbReference type="NCBI Taxonomy" id="34168"/>
    <lineage>
        <taxon>Eukaryota</taxon>
        <taxon>Viridiplantae</taxon>
        <taxon>Streptophyta</taxon>
        <taxon>Embryophyta</taxon>
        <taxon>Tracheophyta</taxon>
        <taxon>Lycopodiopsida</taxon>
        <taxon>Lycopodiales</taxon>
        <taxon>Lycopodiaceae</taxon>
        <taxon>Lycopodioideae</taxon>
        <taxon>Diphasiastrum</taxon>
    </lineage>
</organism>